<feature type="region of interest" description="Disordered" evidence="3">
    <location>
        <begin position="447"/>
        <end position="467"/>
    </location>
</feature>
<keyword evidence="2" id="KW-0677">Repeat</keyword>
<protein>
    <submittedName>
        <fullName evidence="4">Leucine-rich repeat domain-containing protein</fullName>
    </submittedName>
</protein>
<dbReference type="SMART" id="SM00369">
    <property type="entry name" value="LRR_TYP"/>
    <property type="match status" value="6"/>
</dbReference>
<reference evidence="4 5" key="1">
    <citation type="submission" date="2018-10" db="EMBL/GenBank/DDBJ databases">
        <title>Robbsia sp. DHC34, isolated from soil.</title>
        <authorList>
            <person name="Gao Z.-H."/>
            <person name="Qiu L.-H."/>
        </authorList>
    </citation>
    <scope>NUCLEOTIDE SEQUENCE [LARGE SCALE GENOMIC DNA]</scope>
    <source>
        <strain evidence="4 5">DHC34</strain>
    </source>
</reference>
<dbReference type="PANTHER" id="PTHR45712">
    <property type="entry name" value="AGAP008170-PA"/>
    <property type="match status" value="1"/>
</dbReference>
<dbReference type="InterPro" id="IPR032675">
    <property type="entry name" value="LRR_dom_sf"/>
</dbReference>
<dbReference type="AlphaFoldDB" id="A0A494XHT4"/>
<dbReference type="EMBL" id="RBZU01000009">
    <property type="protein sequence ID" value="RKP50200.1"/>
    <property type="molecule type" value="Genomic_DNA"/>
</dbReference>
<proteinExistence type="predicted"/>
<dbReference type="InterPro" id="IPR050333">
    <property type="entry name" value="SLRP"/>
</dbReference>
<dbReference type="Proteomes" id="UP000270342">
    <property type="component" value="Unassembled WGS sequence"/>
</dbReference>
<evidence type="ECO:0000256" key="3">
    <source>
        <dbReference type="SAM" id="MobiDB-lite"/>
    </source>
</evidence>
<keyword evidence="5" id="KW-1185">Reference proteome</keyword>
<evidence type="ECO:0000313" key="5">
    <source>
        <dbReference type="Proteomes" id="UP000270342"/>
    </source>
</evidence>
<gene>
    <name evidence="4" type="ORF">D7S86_18880</name>
</gene>
<dbReference type="InterPro" id="IPR001611">
    <property type="entry name" value="Leu-rich_rpt"/>
</dbReference>
<dbReference type="InterPro" id="IPR003591">
    <property type="entry name" value="Leu-rich_rpt_typical-subtyp"/>
</dbReference>
<accession>A0A494XHT4</accession>
<dbReference type="SUPFAM" id="SSF52058">
    <property type="entry name" value="L domain-like"/>
    <property type="match status" value="1"/>
</dbReference>
<dbReference type="PANTHER" id="PTHR45712:SF22">
    <property type="entry name" value="INSULIN-LIKE GROWTH FACTOR-BINDING PROTEIN COMPLEX ACID LABILE SUBUNIT"/>
    <property type="match status" value="1"/>
</dbReference>
<dbReference type="Pfam" id="PF13855">
    <property type="entry name" value="LRR_8"/>
    <property type="match status" value="2"/>
</dbReference>
<name>A0A494XHT4_9BURK</name>
<keyword evidence="1" id="KW-0433">Leucine-rich repeat</keyword>
<comment type="caution">
    <text evidence="4">The sequence shown here is derived from an EMBL/GenBank/DDBJ whole genome shotgun (WGS) entry which is preliminary data.</text>
</comment>
<sequence>MSRRHAHASRAVHPNPAESEIARRDRDRDSAPHGFGVSRVTRVSDAARGESPIAVRSGAPMPSIDEVMRTHGTRVQWDVPDVAESQFEPRLRLTALGALMSVVAHAGPRLAWCADDVVDTQEVQDGLVHVQGTETDEGAASVRFVGPRSHGTRHAEVNPRYRREARIADARREAQRVCVHGDAQAEQADRGMREFGDVLASHVLPSNAAYRKGPPVAALLELQRVMTATDAESICARIDIARGIAQALDPAQARASDDIDPTTRHKLVSDVLEMAVFGRVAASPLELANGALRDAARARLTVGKTRELVQKRVLGRIGARSELAQWITRVTLEQRQPLLLRDACASVVIGSPQWVDLQIGFDLMRARGTLTDETTNARLVSLARSVDAAVRRGDRHGGDAPVAPHVAMLYAIYAQGGKAKAVVSRDAASALLVKMIDARRRADRGVVRDRRDDGRHDVRHEGRHEGRHRIDETHARASARSPRGEAAVLDLAGALKRFEVAAPAGYVEGVAELPGILQVEGKHYLSVQGRFYFVKRNAGRWSVCIEHEPSKPGVPIRFDTATQRWRLDATRGLPGGMERAPLAAEAPERAAMREWAIERHVDFAQYAEIDRQIVARTPTLDLRCVGIVDMPAFVDACPWVQTLVVSPAHMDEFIVGVVGTARIKTLRIVDGQSSMIQVVPRGLGIGGGAIVIPGSLDALEIEGAGRLTFVHLSERRIHTLRVRHAPGLAYIRASACALARVDIDGADRLSRLELVDNALSAESFETLVAPRLRTLTLDRNRIERVPDVFARCPRLQTVSLASNLLGTLDSVAPLEGLTYLNASHNALSAIPERFASAATLRTFLLAGNAIRVVDDAIQAFSRLESLDLSDNIIERISDRIQDCAGLRTLELDANPLRSVPAAIQFLHRLSKLSMRDCGLDALPRFVGALDALRTLRLAENPFGGVPAVLREASGFIALTELDLAKTGLTRIEKGLGYRVGLAKLDLSNNVALDTLAADIATLKQLGTLNLSRCGFRHIPAALGEMNSGTCVTMYDNPLPSLIFRNARIWPLRGGAMIVVAGPELGYTLPGDVAP</sequence>
<feature type="compositionally biased region" description="Basic and acidic residues" evidence="3">
    <location>
        <begin position="20"/>
        <end position="31"/>
    </location>
</feature>
<evidence type="ECO:0000256" key="1">
    <source>
        <dbReference type="ARBA" id="ARBA00022614"/>
    </source>
</evidence>
<dbReference type="Gene3D" id="3.80.10.10">
    <property type="entry name" value="Ribonuclease Inhibitor"/>
    <property type="match status" value="2"/>
</dbReference>
<organism evidence="4 5">
    <name type="scientific">Pararobbsia silviterrae</name>
    <dbReference type="NCBI Taxonomy" id="1792498"/>
    <lineage>
        <taxon>Bacteria</taxon>
        <taxon>Pseudomonadati</taxon>
        <taxon>Pseudomonadota</taxon>
        <taxon>Betaproteobacteria</taxon>
        <taxon>Burkholderiales</taxon>
        <taxon>Burkholderiaceae</taxon>
        <taxon>Pararobbsia</taxon>
    </lineage>
</organism>
<evidence type="ECO:0000313" key="4">
    <source>
        <dbReference type="EMBL" id="RKP50200.1"/>
    </source>
</evidence>
<feature type="region of interest" description="Disordered" evidence="3">
    <location>
        <begin position="1"/>
        <end position="43"/>
    </location>
</feature>
<feature type="compositionally biased region" description="Basic residues" evidence="3">
    <location>
        <begin position="1"/>
        <end position="10"/>
    </location>
</feature>
<dbReference type="PROSITE" id="PS51450">
    <property type="entry name" value="LRR"/>
    <property type="match status" value="1"/>
</dbReference>
<evidence type="ECO:0000256" key="2">
    <source>
        <dbReference type="ARBA" id="ARBA00022737"/>
    </source>
</evidence>